<evidence type="ECO:0000313" key="1">
    <source>
        <dbReference type="EMBL" id="KAJ1131940.1"/>
    </source>
</evidence>
<protein>
    <submittedName>
        <fullName evidence="1">Uncharacterized protein</fullName>
    </submittedName>
</protein>
<comment type="caution">
    <text evidence="1">The sequence shown here is derived from an EMBL/GenBank/DDBJ whole genome shotgun (WGS) entry which is preliminary data.</text>
</comment>
<organism evidence="1 2">
    <name type="scientific">Pleurodeles waltl</name>
    <name type="common">Iberian ribbed newt</name>
    <dbReference type="NCBI Taxonomy" id="8319"/>
    <lineage>
        <taxon>Eukaryota</taxon>
        <taxon>Metazoa</taxon>
        <taxon>Chordata</taxon>
        <taxon>Craniata</taxon>
        <taxon>Vertebrata</taxon>
        <taxon>Euteleostomi</taxon>
        <taxon>Amphibia</taxon>
        <taxon>Batrachia</taxon>
        <taxon>Caudata</taxon>
        <taxon>Salamandroidea</taxon>
        <taxon>Salamandridae</taxon>
        <taxon>Pleurodelinae</taxon>
        <taxon>Pleurodeles</taxon>
    </lineage>
</organism>
<dbReference type="EMBL" id="JANPWB010000011">
    <property type="protein sequence ID" value="KAJ1131940.1"/>
    <property type="molecule type" value="Genomic_DNA"/>
</dbReference>
<keyword evidence="2" id="KW-1185">Reference proteome</keyword>
<evidence type="ECO:0000313" key="2">
    <source>
        <dbReference type="Proteomes" id="UP001066276"/>
    </source>
</evidence>
<proteinExistence type="predicted"/>
<dbReference type="Proteomes" id="UP001066276">
    <property type="component" value="Chromosome 7"/>
</dbReference>
<sequence>MDESDVSGWDVHESGIKGASVVCTAGVHCIGLLDHSSTSDLPDSCLFWSSEFKGLVLEVCRIMKPLCKRTLCPATATVQHRLKAVLKYKMRTCLSLQPPSCIGTKETCNGDEADEL</sequence>
<gene>
    <name evidence="1" type="ORF">NDU88_010270</name>
</gene>
<reference evidence="1" key="1">
    <citation type="journal article" date="2022" name="bioRxiv">
        <title>Sequencing and chromosome-scale assembly of the giantPleurodeles waltlgenome.</title>
        <authorList>
            <person name="Brown T."/>
            <person name="Elewa A."/>
            <person name="Iarovenko S."/>
            <person name="Subramanian E."/>
            <person name="Araus A.J."/>
            <person name="Petzold A."/>
            <person name="Susuki M."/>
            <person name="Suzuki K.-i.T."/>
            <person name="Hayashi T."/>
            <person name="Toyoda A."/>
            <person name="Oliveira C."/>
            <person name="Osipova E."/>
            <person name="Leigh N.D."/>
            <person name="Simon A."/>
            <person name="Yun M.H."/>
        </authorList>
    </citation>
    <scope>NUCLEOTIDE SEQUENCE</scope>
    <source>
        <strain evidence="1">20211129_DDA</strain>
        <tissue evidence="1">Liver</tissue>
    </source>
</reference>
<accession>A0AAV7PV66</accession>
<name>A0AAV7PV66_PLEWA</name>
<dbReference type="AlphaFoldDB" id="A0AAV7PV66"/>